<organism evidence="2 3">
    <name type="scientific">Leucocoprinus leucothites</name>
    <dbReference type="NCBI Taxonomy" id="201217"/>
    <lineage>
        <taxon>Eukaryota</taxon>
        <taxon>Fungi</taxon>
        <taxon>Dikarya</taxon>
        <taxon>Basidiomycota</taxon>
        <taxon>Agaricomycotina</taxon>
        <taxon>Agaricomycetes</taxon>
        <taxon>Agaricomycetidae</taxon>
        <taxon>Agaricales</taxon>
        <taxon>Agaricineae</taxon>
        <taxon>Agaricaceae</taxon>
        <taxon>Leucocoprinus</taxon>
    </lineage>
</organism>
<dbReference type="EMBL" id="JAACJO010000036">
    <property type="protein sequence ID" value="KAF5346098.1"/>
    <property type="molecule type" value="Genomic_DNA"/>
</dbReference>
<evidence type="ECO:0000313" key="2">
    <source>
        <dbReference type="EMBL" id="KAF5346098.1"/>
    </source>
</evidence>
<sequence length="190" mass="20158">MWYFKFLSFVILWVSSASANPDATITLYDVSYPTDSSPSVPTISQGISYSASPIGVGPGGETTYAEVKFITTEVLANAETTQTTDFTPTATITVTLAEDSKGLKETYSSGGPVPIVFSKSCSFDGTTNAECREMFAIGTEAPIRTTYTGVPMPFYTFVESSEASKRWKNSFEALSGIAALVTGIIVAGGI</sequence>
<gene>
    <name evidence="2" type="ORF">D9756_010811</name>
</gene>
<evidence type="ECO:0000256" key="1">
    <source>
        <dbReference type="SAM" id="SignalP"/>
    </source>
</evidence>
<protein>
    <submittedName>
        <fullName evidence="2">Uncharacterized protein</fullName>
    </submittedName>
</protein>
<dbReference type="Proteomes" id="UP000559027">
    <property type="component" value="Unassembled WGS sequence"/>
</dbReference>
<keyword evidence="1" id="KW-0732">Signal</keyword>
<evidence type="ECO:0000313" key="3">
    <source>
        <dbReference type="Proteomes" id="UP000559027"/>
    </source>
</evidence>
<dbReference type="AlphaFoldDB" id="A0A8H5CR52"/>
<proteinExistence type="predicted"/>
<reference evidence="2 3" key="1">
    <citation type="journal article" date="2020" name="ISME J.">
        <title>Uncovering the hidden diversity of litter-decomposition mechanisms in mushroom-forming fungi.</title>
        <authorList>
            <person name="Floudas D."/>
            <person name="Bentzer J."/>
            <person name="Ahren D."/>
            <person name="Johansson T."/>
            <person name="Persson P."/>
            <person name="Tunlid A."/>
        </authorList>
    </citation>
    <scope>NUCLEOTIDE SEQUENCE [LARGE SCALE GENOMIC DNA]</scope>
    <source>
        <strain evidence="2 3">CBS 146.42</strain>
    </source>
</reference>
<keyword evidence="3" id="KW-1185">Reference proteome</keyword>
<accession>A0A8H5CR52</accession>
<feature type="signal peptide" evidence="1">
    <location>
        <begin position="1"/>
        <end position="19"/>
    </location>
</feature>
<name>A0A8H5CR52_9AGAR</name>
<feature type="chain" id="PRO_5034575912" evidence="1">
    <location>
        <begin position="20"/>
        <end position="190"/>
    </location>
</feature>
<comment type="caution">
    <text evidence="2">The sequence shown here is derived from an EMBL/GenBank/DDBJ whole genome shotgun (WGS) entry which is preliminary data.</text>
</comment>
<dbReference type="OrthoDB" id="2929351at2759"/>